<evidence type="ECO:0000313" key="2">
    <source>
        <dbReference type="EMBL" id="CAB3221338.1"/>
    </source>
</evidence>
<evidence type="ECO:0000313" key="4">
    <source>
        <dbReference type="Proteomes" id="UP000494106"/>
    </source>
</evidence>
<accession>A0A8S0ZZ51</accession>
<evidence type="ECO:0000313" key="3">
    <source>
        <dbReference type="EMBL" id="CAB3239266.1"/>
    </source>
</evidence>
<evidence type="ECO:0000256" key="1">
    <source>
        <dbReference type="SAM" id="MobiDB-lite"/>
    </source>
</evidence>
<comment type="caution">
    <text evidence="3">The sequence shown here is derived from an EMBL/GenBank/DDBJ whole genome shotgun (WGS) entry which is preliminary data.</text>
</comment>
<dbReference type="EMBL" id="CADEBC010000502">
    <property type="protein sequence ID" value="CAB3239266.1"/>
    <property type="molecule type" value="Genomic_DNA"/>
</dbReference>
<dbReference type="AlphaFoldDB" id="A0A8S0ZZ51"/>
<evidence type="ECO:0000313" key="5">
    <source>
        <dbReference type="Proteomes" id="UP000494256"/>
    </source>
</evidence>
<feature type="region of interest" description="Disordered" evidence="1">
    <location>
        <begin position="1"/>
        <end position="68"/>
    </location>
</feature>
<organism evidence="3 4">
    <name type="scientific">Arctia plantaginis</name>
    <name type="common">Wood tiger moth</name>
    <name type="synonym">Phalaena plantaginis</name>
    <dbReference type="NCBI Taxonomy" id="874455"/>
    <lineage>
        <taxon>Eukaryota</taxon>
        <taxon>Metazoa</taxon>
        <taxon>Ecdysozoa</taxon>
        <taxon>Arthropoda</taxon>
        <taxon>Hexapoda</taxon>
        <taxon>Insecta</taxon>
        <taxon>Pterygota</taxon>
        <taxon>Neoptera</taxon>
        <taxon>Endopterygota</taxon>
        <taxon>Lepidoptera</taxon>
        <taxon>Glossata</taxon>
        <taxon>Ditrysia</taxon>
        <taxon>Noctuoidea</taxon>
        <taxon>Erebidae</taxon>
        <taxon>Arctiinae</taxon>
        <taxon>Arctia</taxon>
    </lineage>
</organism>
<reference evidence="4 5" key="1">
    <citation type="submission" date="2020-04" db="EMBL/GenBank/DDBJ databases">
        <authorList>
            <person name="Wallbank WR R."/>
            <person name="Pardo Diaz C."/>
            <person name="Kozak K."/>
            <person name="Martin S."/>
            <person name="Jiggins C."/>
            <person name="Moest M."/>
            <person name="Warren A I."/>
            <person name="Byers J.R.P. K."/>
            <person name="Montejo-Kovacevich G."/>
            <person name="Yen C E."/>
        </authorList>
    </citation>
    <scope>NUCLEOTIDE SEQUENCE [LARGE SCALE GENOMIC DNA]</scope>
</reference>
<name>A0A8S0ZZ51_ARCPL</name>
<protein>
    <submittedName>
        <fullName evidence="3">Uncharacterized protein</fullName>
    </submittedName>
</protein>
<proteinExistence type="predicted"/>
<gene>
    <name evidence="3" type="ORF">APLA_LOCUS7733</name>
    <name evidence="2" type="ORF">APLA_LOCUS787</name>
</gene>
<dbReference type="EMBL" id="CADEBD010000045">
    <property type="protein sequence ID" value="CAB3221338.1"/>
    <property type="molecule type" value="Genomic_DNA"/>
</dbReference>
<dbReference type="Proteomes" id="UP000494106">
    <property type="component" value="Unassembled WGS sequence"/>
</dbReference>
<sequence length="68" mass="7524">MKVKISSMKFFEDENFKNDSNIRETGAGRRAPPRRYGNASGGSGARAVLASREDDRPPRHPAPPPDTR</sequence>
<keyword evidence="4" id="KW-1185">Reference proteome</keyword>
<feature type="compositionally biased region" description="Basic and acidic residues" evidence="1">
    <location>
        <begin position="10"/>
        <end position="22"/>
    </location>
</feature>
<dbReference type="Proteomes" id="UP000494256">
    <property type="component" value="Unassembled WGS sequence"/>
</dbReference>